<gene>
    <name evidence="4" type="ORF">DMA12_01700</name>
</gene>
<dbReference type="Gene3D" id="2.40.110.10">
    <property type="entry name" value="Butyryl-CoA Dehydrogenase, subunit A, domain 2"/>
    <property type="match status" value="1"/>
</dbReference>
<dbReference type="GO" id="GO:0050660">
    <property type="term" value="F:flavin adenine dinucleotide binding"/>
    <property type="evidence" value="ECO:0007669"/>
    <property type="project" value="InterPro"/>
</dbReference>
<dbReference type="GO" id="GO:0003995">
    <property type="term" value="F:acyl-CoA dehydrogenase activity"/>
    <property type="evidence" value="ECO:0007669"/>
    <property type="project" value="TreeGrafter"/>
</dbReference>
<dbReference type="Pfam" id="PF08028">
    <property type="entry name" value="Acyl-CoA_dh_2"/>
    <property type="match status" value="1"/>
</dbReference>
<dbReference type="InterPro" id="IPR046373">
    <property type="entry name" value="Acyl-CoA_Oxase/DH_mid-dom_sf"/>
</dbReference>
<dbReference type="OrthoDB" id="2986495at2"/>
<proteinExistence type="predicted"/>
<evidence type="ECO:0000259" key="2">
    <source>
        <dbReference type="Pfam" id="PF02771"/>
    </source>
</evidence>
<dbReference type="InterPro" id="IPR013107">
    <property type="entry name" value="Acyl-CoA_DH_C"/>
</dbReference>
<comment type="caution">
    <text evidence="4">The sequence shown here is derived from an EMBL/GenBank/DDBJ whole genome shotgun (WGS) entry which is preliminary data.</text>
</comment>
<evidence type="ECO:0000256" key="1">
    <source>
        <dbReference type="ARBA" id="ARBA00023002"/>
    </source>
</evidence>
<dbReference type="InterPro" id="IPR036250">
    <property type="entry name" value="AcylCo_DH-like_C"/>
</dbReference>
<dbReference type="EMBL" id="QHHU01000001">
    <property type="protein sequence ID" value="RSM50880.1"/>
    <property type="molecule type" value="Genomic_DNA"/>
</dbReference>
<keyword evidence="5" id="KW-1185">Reference proteome</keyword>
<evidence type="ECO:0000313" key="4">
    <source>
        <dbReference type="EMBL" id="RSM50880.1"/>
    </source>
</evidence>
<dbReference type="RefSeq" id="WP_020646471.1">
    <property type="nucleotide sequence ID" value="NZ_QHHU01000001.1"/>
</dbReference>
<name>A0A428X6D6_AMYBA</name>
<dbReference type="PANTHER" id="PTHR43884">
    <property type="entry name" value="ACYL-COA DEHYDROGENASE"/>
    <property type="match status" value="1"/>
</dbReference>
<dbReference type="InterPro" id="IPR013786">
    <property type="entry name" value="AcylCoA_DH/ox_N"/>
</dbReference>
<dbReference type="PANTHER" id="PTHR43884:SF12">
    <property type="entry name" value="ISOVALERYL-COA DEHYDROGENASE, MITOCHONDRIAL-RELATED"/>
    <property type="match status" value="1"/>
</dbReference>
<dbReference type="AlphaFoldDB" id="A0A428X6D6"/>
<feature type="domain" description="Acyl-CoA dehydrogenase/oxidase N-terminal" evidence="2">
    <location>
        <begin position="22"/>
        <end position="114"/>
    </location>
</feature>
<dbReference type="Proteomes" id="UP000286716">
    <property type="component" value="Unassembled WGS sequence"/>
</dbReference>
<protein>
    <submittedName>
        <fullName evidence="4">Acyl-CoA dehydrogenase</fullName>
    </submittedName>
</protein>
<organism evidence="4 5">
    <name type="scientific">Amycolatopsis balhimycina DSM 5908</name>
    <dbReference type="NCBI Taxonomy" id="1081091"/>
    <lineage>
        <taxon>Bacteria</taxon>
        <taxon>Bacillati</taxon>
        <taxon>Actinomycetota</taxon>
        <taxon>Actinomycetes</taxon>
        <taxon>Pseudonocardiales</taxon>
        <taxon>Pseudonocardiaceae</taxon>
        <taxon>Amycolatopsis</taxon>
    </lineage>
</organism>
<dbReference type="SUPFAM" id="SSF56645">
    <property type="entry name" value="Acyl-CoA dehydrogenase NM domain-like"/>
    <property type="match status" value="1"/>
</dbReference>
<dbReference type="Gene3D" id="1.10.540.10">
    <property type="entry name" value="Acyl-CoA dehydrogenase/oxidase, N-terminal domain"/>
    <property type="match status" value="1"/>
</dbReference>
<accession>A0A428X6D6</accession>
<sequence length="388" mass="41518">MTDQAALEPVAALLGRVLPLLRQQAAAADDKGFFPAVSMQSLRDEGLLGLTVPARFGGGGASLRTFVAVAQELAGACLSTAHLWAMHCFQVDAIARHGSVALRDTLLPKIAAGDVYIASVTSERGRSADLFTAGAALRTEGDDLLVERSAPVVSGGAHADGFLLTMRASEDASEHEVSLVYADRRDLRVDECGDWDTLGMRGTASGGLELSGKVPASNLVGGRGGFAEIARTSMIPLSHLGWSACWLGAARGALVDLVAWFRGNPPPPGELFYERLAHVRVELELVSAYLHRVLEQVELARAEGRSLAEPRTQLQLNALKVVASEHTFHAVDRMVELGGLRLGYGRRSPVPLERHFRDLRSASLNHANDRLWTGIGALTLLDRSVSLI</sequence>
<feature type="domain" description="Acyl-CoA dehydrogenase C-terminal" evidence="3">
    <location>
        <begin position="241"/>
        <end position="362"/>
    </location>
</feature>
<keyword evidence="1" id="KW-0560">Oxidoreductase</keyword>
<dbReference type="Pfam" id="PF02771">
    <property type="entry name" value="Acyl-CoA_dh_N"/>
    <property type="match status" value="1"/>
</dbReference>
<dbReference type="PIRSF" id="PIRSF016578">
    <property type="entry name" value="HsaA"/>
    <property type="match status" value="1"/>
</dbReference>
<dbReference type="InterPro" id="IPR009100">
    <property type="entry name" value="AcylCoA_DH/oxidase_NM_dom_sf"/>
</dbReference>
<dbReference type="SUPFAM" id="SSF47203">
    <property type="entry name" value="Acyl-CoA dehydrogenase C-terminal domain-like"/>
    <property type="match status" value="1"/>
</dbReference>
<evidence type="ECO:0000259" key="3">
    <source>
        <dbReference type="Pfam" id="PF08028"/>
    </source>
</evidence>
<dbReference type="Gene3D" id="1.20.140.10">
    <property type="entry name" value="Butyryl-CoA Dehydrogenase, subunit A, domain 3"/>
    <property type="match status" value="1"/>
</dbReference>
<evidence type="ECO:0000313" key="5">
    <source>
        <dbReference type="Proteomes" id="UP000286716"/>
    </source>
</evidence>
<dbReference type="InterPro" id="IPR037069">
    <property type="entry name" value="AcylCoA_DH/ox_N_sf"/>
</dbReference>
<reference evidence="4 5" key="1">
    <citation type="submission" date="2018-05" db="EMBL/GenBank/DDBJ databases">
        <title>Evolution of GPA BGCs.</title>
        <authorList>
            <person name="Waglechner N."/>
            <person name="Wright G.D."/>
        </authorList>
    </citation>
    <scope>NUCLEOTIDE SEQUENCE [LARGE SCALE GENOMIC DNA]</scope>
    <source>
        <strain evidence="4 5">DSM 5908</strain>
    </source>
</reference>